<keyword evidence="2" id="KW-0963">Cytoplasm</keyword>
<evidence type="ECO:0000256" key="6">
    <source>
        <dbReference type="ARBA" id="ARBA00022694"/>
    </source>
</evidence>
<accession>A0A5K3FPN7</accession>
<evidence type="ECO:0000256" key="4">
    <source>
        <dbReference type="ARBA" id="ARBA00022679"/>
    </source>
</evidence>
<dbReference type="AlphaFoldDB" id="A0A5K3FPN7"/>
<dbReference type="GO" id="GO:0070901">
    <property type="term" value="P:mitochondrial tRNA methylation"/>
    <property type="evidence" value="ECO:0007669"/>
    <property type="project" value="UniProtKB-ARBA"/>
</dbReference>
<comment type="catalytic activity">
    <reaction evidence="7">
        <text>guanosine(37) in tRNA + S-adenosyl-L-methionine = N(1)-methylguanosine(37) in tRNA + S-adenosyl-L-homocysteine + H(+)</text>
        <dbReference type="Rhea" id="RHEA:36899"/>
        <dbReference type="Rhea" id="RHEA-COMP:10145"/>
        <dbReference type="Rhea" id="RHEA-COMP:10147"/>
        <dbReference type="ChEBI" id="CHEBI:15378"/>
        <dbReference type="ChEBI" id="CHEBI:57856"/>
        <dbReference type="ChEBI" id="CHEBI:59789"/>
        <dbReference type="ChEBI" id="CHEBI:73542"/>
        <dbReference type="ChEBI" id="CHEBI:74269"/>
        <dbReference type="EC" id="2.1.1.228"/>
    </reaction>
</comment>
<dbReference type="GO" id="GO:0052906">
    <property type="term" value="F:tRNA (guanine(37)-N1)-methyltransferase activity"/>
    <property type="evidence" value="ECO:0007669"/>
    <property type="project" value="UniProtKB-EC"/>
</dbReference>
<dbReference type="PROSITE" id="PS51684">
    <property type="entry name" value="SAM_MT_TRM5_TYW2"/>
    <property type="match status" value="1"/>
</dbReference>
<evidence type="ECO:0000256" key="7">
    <source>
        <dbReference type="ARBA" id="ARBA00047783"/>
    </source>
</evidence>
<dbReference type="FunFam" id="3.30.300.110:FF:000001">
    <property type="entry name" value="tRNA (guanine(37)-N1)-methyltransferase"/>
    <property type="match status" value="1"/>
</dbReference>
<dbReference type="GO" id="GO:0002939">
    <property type="term" value="P:tRNA N1-guanine methylation"/>
    <property type="evidence" value="ECO:0007669"/>
    <property type="project" value="TreeGrafter"/>
</dbReference>
<feature type="region of interest" description="Disordered" evidence="8">
    <location>
        <begin position="409"/>
        <end position="430"/>
    </location>
</feature>
<evidence type="ECO:0000259" key="9">
    <source>
        <dbReference type="PROSITE" id="PS51684"/>
    </source>
</evidence>
<evidence type="ECO:0000313" key="10">
    <source>
        <dbReference type="WBParaSite" id="MCU_008966-RA"/>
    </source>
</evidence>
<proteinExistence type="inferred from homology"/>
<dbReference type="SUPFAM" id="SSF53335">
    <property type="entry name" value="S-adenosyl-L-methionine-dependent methyltransferases"/>
    <property type="match status" value="1"/>
</dbReference>
<reference evidence="10" key="1">
    <citation type="submission" date="2019-11" db="UniProtKB">
        <authorList>
            <consortium name="WormBaseParasite"/>
        </authorList>
    </citation>
    <scope>IDENTIFICATION</scope>
</reference>
<evidence type="ECO:0000256" key="8">
    <source>
        <dbReference type="SAM" id="MobiDB-lite"/>
    </source>
</evidence>
<dbReference type="WBParaSite" id="MCU_008966-RA">
    <property type="protein sequence ID" value="MCU_008966-RA"/>
    <property type="gene ID" value="MCU_008966"/>
</dbReference>
<comment type="similarity">
    <text evidence="1">Belongs to the class I-like SAM-binding methyltransferase superfamily. TRM5/TYW2 family.</text>
</comment>
<protein>
    <submittedName>
        <fullName evidence="10">tRNA wybutosine-synthesizing protein 2 homolog</fullName>
    </submittedName>
</protein>
<sequence length="430" mass="48166">MLSVFALKISSLRQFLPSHNCSFYRLVVNSIASCQFFHSSSSYLIRRHRVLMSAEAANSKDYSLPPALDLKLDKSVFERKEVVLAVGLPLGRDFKKVWDQLRDFSTGYLDLPKFTNIYTDGNGVKRKLVFIRKAKDTKEQDMLRSLNVDIPASPEDEISYLESHPEAICVENCQPGESTTDSILPSKPCAFRLSLGYENFPFDRALKVVLPGDMEAVTGFSLVGHVAHFNLKPAALPYRRLIGKTEKKLCDFICFNATGQIALDKLANVRTVVNKAAKIDTDFRTFSLDLMAGEPDYLTEVKENNVTLKLDFSQVYWNSRLGRSEFLSHVGALQAQSTPALLTRSKLCLGVTGGRVSWRRLWCTTCSPGLDRSQFRWLVAPAVASSPTTSTQWHSSFFKRMSAKTALEGTQSLRSKSPARISTDANSFMR</sequence>
<evidence type="ECO:0000256" key="2">
    <source>
        <dbReference type="ARBA" id="ARBA00022490"/>
    </source>
</evidence>
<keyword evidence="4" id="KW-0808">Transferase</keyword>
<evidence type="ECO:0000256" key="1">
    <source>
        <dbReference type="ARBA" id="ARBA00009775"/>
    </source>
</evidence>
<dbReference type="InterPro" id="IPR029063">
    <property type="entry name" value="SAM-dependent_MTases_sf"/>
</dbReference>
<dbReference type="Gene3D" id="3.40.50.150">
    <property type="entry name" value="Vaccinia Virus protein VP39"/>
    <property type="match status" value="1"/>
</dbReference>
<feature type="domain" description="SAM-dependent methyltransferase TRM5/TYW2-type" evidence="9">
    <location>
        <begin position="220"/>
        <end position="321"/>
    </location>
</feature>
<keyword evidence="3" id="KW-0489">Methyltransferase</keyword>
<name>A0A5K3FPN7_MESCO</name>
<keyword evidence="5" id="KW-0949">S-adenosyl-L-methionine</keyword>
<organism evidence="10">
    <name type="scientific">Mesocestoides corti</name>
    <name type="common">Flatworm</name>
    <dbReference type="NCBI Taxonomy" id="53468"/>
    <lineage>
        <taxon>Eukaryota</taxon>
        <taxon>Metazoa</taxon>
        <taxon>Spiralia</taxon>
        <taxon>Lophotrochozoa</taxon>
        <taxon>Platyhelminthes</taxon>
        <taxon>Cestoda</taxon>
        <taxon>Eucestoda</taxon>
        <taxon>Cyclophyllidea</taxon>
        <taxon>Mesocestoididae</taxon>
        <taxon>Mesocestoides</taxon>
    </lineage>
</organism>
<dbReference type="PANTHER" id="PTHR23245">
    <property type="entry name" value="TRNA METHYLTRANSFERASE"/>
    <property type="match status" value="1"/>
</dbReference>
<dbReference type="GO" id="GO:0005739">
    <property type="term" value="C:mitochondrion"/>
    <property type="evidence" value="ECO:0007669"/>
    <property type="project" value="GOC"/>
</dbReference>
<dbReference type="InterPro" id="IPR030382">
    <property type="entry name" value="MeTrfase_TRM5/TYW2"/>
</dbReference>
<dbReference type="PANTHER" id="PTHR23245:SF36">
    <property type="entry name" value="TRNA (GUANINE(37)-N1)-METHYLTRANSFERASE"/>
    <property type="match status" value="1"/>
</dbReference>
<evidence type="ECO:0000256" key="5">
    <source>
        <dbReference type="ARBA" id="ARBA00022691"/>
    </source>
</evidence>
<evidence type="ECO:0000256" key="3">
    <source>
        <dbReference type="ARBA" id="ARBA00022603"/>
    </source>
</evidence>
<keyword evidence="6" id="KW-0819">tRNA processing</keyword>